<name>A0A6N6N656_9BACT</name>
<evidence type="ECO:0000313" key="8">
    <source>
        <dbReference type="Proteomes" id="UP000438699"/>
    </source>
</evidence>
<feature type="transmembrane region" description="Helical" evidence="6">
    <location>
        <begin position="40"/>
        <end position="65"/>
    </location>
</feature>
<comment type="subcellular location">
    <subcellularLocation>
        <location evidence="1">Cell membrane</location>
        <topology evidence="1">Multi-pass membrane protein</topology>
    </subcellularLocation>
</comment>
<keyword evidence="5 6" id="KW-0472">Membrane</keyword>
<keyword evidence="2" id="KW-1003">Cell membrane</keyword>
<evidence type="ECO:0000256" key="6">
    <source>
        <dbReference type="SAM" id="Phobius"/>
    </source>
</evidence>
<accession>A0A6N6N656</accession>
<feature type="transmembrane region" description="Helical" evidence="6">
    <location>
        <begin position="71"/>
        <end position="93"/>
    </location>
</feature>
<dbReference type="GO" id="GO:0005886">
    <property type="term" value="C:plasma membrane"/>
    <property type="evidence" value="ECO:0007669"/>
    <property type="project" value="UniProtKB-SubCell"/>
</dbReference>
<comment type="caution">
    <text evidence="7">The sequence shown here is derived from an EMBL/GenBank/DDBJ whole genome shotgun (WGS) entry which is preliminary data.</text>
</comment>
<evidence type="ECO:0000256" key="1">
    <source>
        <dbReference type="ARBA" id="ARBA00004651"/>
    </source>
</evidence>
<keyword evidence="4 6" id="KW-1133">Transmembrane helix</keyword>
<dbReference type="PANTHER" id="PTHR30086:SF20">
    <property type="entry name" value="ARGININE EXPORTER PROTEIN ARGO-RELATED"/>
    <property type="match status" value="1"/>
</dbReference>
<keyword evidence="8" id="KW-1185">Reference proteome</keyword>
<reference evidence="7 8" key="1">
    <citation type="journal article" date="2017" name="Int. J. Syst. Evol. Microbiol.">
        <title>Desulfovibrio senegalensis sp. nov., a mesophilic sulfate reducer isolated from marine sediment.</title>
        <authorList>
            <person name="Thioye A."/>
            <person name="Gam Z.B.A."/>
            <person name="Mbengue M."/>
            <person name="Cayol J.L."/>
            <person name="Joseph-Bartoli M."/>
            <person name="Toure-Kane C."/>
            <person name="Labat M."/>
        </authorList>
    </citation>
    <scope>NUCLEOTIDE SEQUENCE [LARGE SCALE GENOMIC DNA]</scope>
    <source>
        <strain evidence="7 8">DSM 101509</strain>
    </source>
</reference>
<evidence type="ECO:0000313" key="7">
    <source>
        <dbReference type="EMBL" id="KAB1443228.1"/>
    </source>
</evidence>
<feature type="transmembrane region" description="Helical" evidence="6">
    <location>
        <begin position="114"/>
        <end position="140"/>
    </location>
</feature>
<evidence type="ECO:0000256" key="3">
    <source>
        <dbReference type="ARBA" id="ARBA00022692"/>
    </source>
</evidence>
<dbReference type="AlphaFoldDB" id="A0A6N6N656"/>
<dbReference type="Pfam" id="PF01810">
    <property type="entry name" value="LysE"/>
    <property type="match status" value="1"/>
</dbReference>
<dbReference type="EMBL" id="WAIE01000001">
    <property type="protein sequence ID" value="KAB1443228.1"/>
    <property type="molecule type" value="Genomic_DNA"/>
</dbReference>
<dbReference type="InterPro" id="IPR001123">
    <property type="entry name" value="LeuE-type"/>
</dbReference>
<feature type="transmembrane region" description="Helical" evidence="6">
    <location>
        <begin position="152"/>
        <end position="171"/>
    </location>
</feature>
<organism evidence="7 8">
    <name type="scientific">Pseudodesulfovibrio senegalensis</name>
    <dbReference type="NCBI Taxonomy" id="1721087"/>
    <lineage>
        <taxon>Bacteria</taxon>
        <taxon>Pseudomonadati</taxon>
        <taxon>Thermodesulfobacteriota</taxon>
        <taxon>Desulfovibrionia</taxon>
        <taxon>Desulfovibrionales</taxon>
        <taxon>Desulfovibrionaceae</taxon>
    </lineage>
</organism>
<proteinExistence type="predicted"/>
<keyword evidence="3 6" id="KW-0812">Transmembrane</keyword>
<protein>
    <submittedName>
        <fullName evidence="7">LysE family translocator</fullName>
    </submittedName>
</protein>
<gene>
    <name evidence="7" type="ORF">F8A88_02890</name>
</gene>
<dbReference type="RefSeq" id="WP_151149560.1">
    <property type="nucleotide sequence ID" value="NZ_WAIE01000001.1"/>
</dbReference>
<dbReference type="OrthoDB" id="9804822at2"/>
<dbReference type="PANTHER" id="PTHR30086">
    <property type="entry name" value="ARGININE EXPORTER PROTEIN ARGO"/>
    <property type="match status" value="1"/>
</dbReference>
<evidence type="ECO:0000256" key="4">
    <source>
        <dbReference type="ARBA" id="ARBA00022989"/>
    </source>
</evidence>
<feature type="transmembrane region" description="Helical" evidence="6">
    <location>
        <begin position="6"/>
        <end position="28"/>
    </location>
</feature>
<dbReference type="Proteomes" id="UP000438699">
    <property type="component" value="Unassembled WGS sequence"/>
</dbReference>
<evidence type="ECO:0000256" key="2">
    <source>
        <dbReference type="ARBA" id="ARBA00022475"/>
    </source>
</evidence>
<dbReference type="PIRSF" id="PIRSF006324">
    <property type="entry name" value="LeuE"/>
    <property type="match status" value="1"/>
</dbReference>
<sequence length="208" mass="21899">MVHDFWFTYLVTMFVASIIPGPSMMLALTHGMRHGTSAAAVSGVGNVVASLIQAGVSMAGLGILLTTCEPLFMAVRYAGAVYLVWLGIGLWRSAPPDMAPASLSGPRSAPLRKLWLDAFLVAMGNPKAIVFFTALFPQFIHSDSITVRECTFLAGGLAVPAFAAWMIYALCGRRVAGMFSGSGIGRWANRVLGGTFVGLGVGLATNRG</sequence>
<dbReference type="GO" id="GO:0015171">
    <property type="term" value="F:amino acid transmembrane transporter activity"/>
    <property type="evidence" value="ECO:0007669"/>
    <property type="project" value="TreeGrafter"/>
</dbReference>
<evidence type="ECO:0000256" key="5">
    <source>
        <dbReference type="ARBA" id="ARBA00023136"/>
    </source>
</evidence>